<dbReference type="InterPro" id="IPR058729">
    <property type="entry name" value="Beta-barrel_RND-rel"/>
</dbReference>
<name>A0ABS5PQP9_9FIRM</name>
<dbReference type="EMBL" id="JAHBCL010000020">
    <property type="protein sequence ID" value="MBS7527396.1"/>
    <property type="molecule type" value="Genomic_DNA"/>
</dbReference>
<dbReference type="InterPro" id="IPR058709">
    <property type="entry name" value="BSH_RND-rel"/>
</dbReference>
<feature type="domain" description="RND related barrel-sandwich hybrid" evidence="2">
    <location>
        <begin position="67"/>
        <end position="256"/>
    </location>
</feature>
<accession>A0ABS5PQP9</accession>
<comment type="caution">
    <text evidence="3">The sequence shown here is derived from an EMBL/GenBank/DDBJ whole genome shotgun (WGS) entry which is preliminary data.</text>
</comment>
<gene>
    <name evidence="3" type="ORF">KHM83_11995</name>
</gene>
<evidence type="ECO:0000313" key="3">
    <source>
        <dbReference type="EMBL" id="MBS7527396.1"/>
    </source>
</evidence>
<dbReference type="Pfam" id="PF26018">
    <property type="entry name" value="BSH_RND_rel"/>
    <property type="match status" value="1"/>
</dbReference>
<proteinExistence type="predicted"/>
<evidence type="ECO:0000313" key="4">
    <source>
        <dbReference type="Proteomes" id="UP000746471"/>
    </source>
</evidence>
<organism evidence="3 4">
    <name type="scientific">Fusibacter paucivorans</name>
    <dbReference type="NCBI Taxonomy" id="76009"/>
    <lineage>
        <taxon>Bacteria</taxon>
        <taxon>Bacillati</taxon>
        <taxon>Bacillota</taxon>
        <taxon>Clostridia</taxon>
        <taxon>Eubacteriales</taxon>
        <taxon>Eubacteriales Family XII. Incertae Sedis</taxon>
        <taxon>Fusibacter</taxon>
    </lineage>
</organism>
<feature type="domain" description="RND related beta-barrel" evidence="1">
    <location>
        <begin position="260"/>
        <end position="330"/>
    </location>
</feature>
<dbReference type="Pfam" id="PF26011">
    <property type="entry name" value="Beta-barrel_RND_rel"/>
    <property type="match status" value="1"/>
</dbReference>
<dbReference type="RefSeq" id="WP_213237257.1">
    <property type="nucleotide sequence ID" value="NZ_JAHBCL010000020.1"/>
</dbReference>
<dbReference type="Proteomes" id="UP000746471">
    <property type="component" value="Unassembled WGS sequence"/>
</dbReference>
<evidence type="ECO:0000259" key="2">
    <source>
        <dbReference type="Pfam" id="PF26018"/>
    </source>
</evidence>
<protein>
    <recommendedName>
        <fullName evidence="5">Membrane fusion protein</fullName>
    </recommendedName>
</protein>
<sequence>MTARTTRRKRRPKYGRIFFSIVFFLGLLFLLGKLGFDLFFREHETYLVDYGNLDIKADYNALVIQNEIVVNTNYSGKITYYADEGVAVVKGEPIAEVFNDGVESESSEETALEVSQKQIEFDYTVLEYDIMTLKNNILFAISQKEYDKVPALKSELILKLDTREKLEGENKFLSNRTTSYTEKTIGEGRLAVGEKANLFAPAEGILTFNIDGYEDYLTIDNIYNINYDDLALTSIVPQSVKTNRVDADAPIFKLIDQSTYYFVIELKADVAATYQVGKHVVVNTGDVNMDGEIYDVFSNGSGTVAVIRLHEANESFYSKRHVACTVINENYKGLKINVDTIVNLDGTIGVYRVMSNRRLQFVPIEVIGYDADYAIVQSGQFYQSDEGVVRTLSANQEIVRNAAAYKEGDLIE</sequence>
<evidence type="ECO:0000259" key="1">
    <source>
        <dbReference type="Pfam" id="PF26011"/>
    </source>
</evidence>
<keyword evidence="4" id="KW-1185">Reference proteome</keyword>
<evidence type="ECO:0008006" key="5">
    <source>
        <dbReference type="Google" id="ProtNLM"/>
    </source>
</evidence>
<reference evidence="3 4" key="1">
    <citation type="submission" date="2021-05" db="EMBL/GenBank/DDBJ databases">
        <title>Fusibacter ferrireducens sp. nov., an anaerobic, sulfur- and Fe-reducing bacterium isolated from the mangrove sediment.</title>
        <authorList>
            <person name="Qiu D."/>
        </authorList>
    </citation>
    <scope>NUCLEOTIDE SEQUENCE [LARGE SCALE GENOMIC DNA]</scope>
    <source>
        <strain evidence="3 4">DSM 12116</strain>
    </source>
</reference>